<name>A0A433PGD8_9FUNG</name>
<dbReference type="EMBL" id="RBNJ01024008">
    <property type="protein sequence ID" value="RUS16601.1"/>
    <property type="molecule type" value="Genomic_DNA"/>
</dbReference>
<sequence length="39" mass="4380">MRGIKLHSSKEGLKRICRKLSQGDEVGLIKFGDIVKVCH</sequence>
<proteinExistence type="predicted"/>
<evidence type="ECO:0000313" key="2">
    <source>
        <dbReference type="Proteomes" id="UP000274822"/>
    </source>
</evidence>
<protein>
    <submittedName>
        <fullName evidence="1">Uncharacterized protein</fullName>
    </submittedName>
</protein>
<accession>A0A433PGD8</accession>
<evidence type="ECO:0000313" key="1">
    <source>
        <dbReference type="EMBL" id="RUS16601.1"/>
    </source>
</evidence>
<comment type="caution">
    <text evidence="1">The sequence shown here is derived from an EMBL/GenBank/DDBJ whole genome shotgun (WGS) entry which is preliminary data.</text>
</comment>
<organism evidence="1 2">
    <name type="scientific">Jimgerdemannia flammicorona</name>
    <dbReference type="NCBI Taxonomy" id="994334"/>
    <lineage>
        <taxon>Eukaryota</taxon>
        <taxon>Fungi</taxon>
        <taxon>Fungi incertae sedis</taxon>
        <taxon>Mucoromycota</taxon>
        <taxon>Mucoromycotina</taxon>
        <taxon>Endogonomycetes</taxon>
        <taxon>Endogonales</taxon>
        <taxon>Endogonaceae</taxon>
        <taxon>Jimgerdemannia</taxon>
    </lineage>
</organism>
<keyword evidence="2" id="KW-1185">Reference proteome</keyword>
<dbReference type="Proteomes" id="UP000274822">
    <property type="component" value="Unassembled WGS sequence"/>
</dbReference>
<gene>
    <name evidence="1" type="ORF">BC938DRAFT_476530</name>
</gene>
<reference evidence="1 2" key="1">
    <citation type="journal article" date="2018" name="New Phytol.">
        <title>Phylogenomics of Endogonaceae and evolution of mycorrhizas within Mucoromycota.</title>
        <authorList>
            <person name="Chang Y."/>
            <person name="Desiro A."/>
            <person name="Na H."/>
            <person name="Sandor L."/>
            <person name="Lipzen A."/>
            <person name="Clum A."/>
            <person name="Barry K."/>
            <person name="Grigoriev I.V."/>
            <person name="Martin F.M."/>
            <person name="Stajich J.E."/>
            <person name="Smith M.E."/>
            <person name="Bonito G."/>
            <person name="Spatafora J.W."/>
        </authorList>
    </citation>
    <scope>NUCLEOTIDE SEQUENCE [LARGE SCALE GENOMIC DNA]</scope>
    <source>
        <strain evidence="1 2">AD002</strain>
    </source>
</reference>
<dbReference type="AlphaFoldDB" id="A0A433PGD8"/>